<feature type="region of interest" description="Disordered" evidence="1">
    <location>
        <begin position="746"/>
        <end position="808"/>
    </location>
</feature>
<evidence type="ECO:0000256" key="1">
    <source>
        <dbReference type="SAM" id="MobiDB-lite"/>
    </source>
</evidence>
<organism evidence="3 4">
    <name type="scientific">Acidithiobacillus thiooxidans</name>
    <name type="common">Thiobacillus thiooxidans</name>
    <dbReference type="NCBI Taxonomy" id="930"/>
    <lineage>
        <taxon>Bacteria</taxon>
        <taxon>Pseudomonadati</taxon>
        <taxon>Pseudomonadota</taxon>
        <taxon>Acidithiobacillia</taxon>
        <taxon>Acidithiobacillales</taxon>
        <taxon>Acidithiobacillaceae</taxon>
        <taxon>Acidithiobacillus</taxon>
    </lineage>
</organism>
<evidence type="ECO:0000259" key="2">
    <source>
        <dbReference type="SMART" id="SM00382"/>
    </source>
</evidence>
<dbReference type="Gene3D" id="3.40.50.300">
    <property type="entry name" value="P-loop containing nucleotide triphosphate hydrolases"/>
    <property type="match status" value="2"/>
</dbReference>
<dbReference type="CDD" id="cd18809">
    <property type="entry name" value="SF1_C_RecD"/>
    <property type="match status" value="1"/>
</dbReference>
<dbReference type="SUPFAM" id="SSF52540">
    <property type="entry name" value="P-loop containing nucleoside triphosphate hydrolases"/>
    <property type="match status" value="2"/>
</dbReference>
<feature type="domain" description="AAA+ ATPase" evidence="2">
    <location>
        <begin position="240"/>
        <end position="496"/>
    </location>
</feature>
<dbReference type="Proteomes" id="UP000094893">
    <property type="component" value="Unassembled WGS sequence"/>
</dbReference>
<comment type="caution">
    <text evidence="3">The sequence shown here is derived from an EMBL/GenBank/DDBJ whole genome shotgun (WGS) entry which is preliminary data.</text>
</comment>
<feature type="compositionally biased region" description="Basic and acidic residues" evidence="1">
    <location>
        <begin position="195"/>
        <end position="210"/>
    </location>
</feature>
<dbReference type="EMBL" id="LWSA01000093">
    <property type="protein sequence ID" value="OCX73818.1"/>
    <property type="molecule type" value="Genomic_DNA"/>
</dbReference>
<proteinExistence type="predicted"/>
<evidence type="ECO:0000313" key="3">
    <source>
        <dbReference type="EMBL" id="OCX73818.1"/>
    </source>
</evidence>
<dbReference type="InterPro" id="IPR003593">
    <property type="entry name" value="AAA+_ATPase"/>
</dbReference>
<evidence type="ECO:0000313" key="4">
    <source>
        <dbReference type="Proteomes" id="UP000094893"/>
    </source>
</evidence>
<feature type="region of interest" description="Disordered" evidence="1">
    <location>
        <begin position="1"/>
        <end position="26"/>
    </location>
</feature>
<gene>
    <name evidence="3" type="ORF">A6P07_07235</name>
</gene>
<dbReference type="InterPro" id="IPR027417">
    <property type="entry name" value="P-loop_NTPase"/>
</dbReference>
<dbReference type="RefSeq" id="WP_024895440.1">
    <property type="nucleotide sequence ID" value="NZ_LWRZ01000119.1"/>
</dbReference>
<feature type="region of interest" description="Disordered" evidence="1">
    <location>
        <begin position="119"/>
        <end position="210"/>
    </location>
</feature>
<feature type="compositionally biased region" description="Basic and acidic residues" evidence="1">
    <location>
        <begin position="135"/>
        <end position="149"/>
    </location>
</feature>
<protein>
    <recommendedName>
        <fullName evidence="2">AAA+ ATPase domain-containing protein</fullName>
    </recommendedName>
</protein>
<reference evidence="3 4" key="1">
    <citation type="journal article" date="2016" name="Int. J. Mol. Sci.">
        <title>Comparative genomics of the extreme acidophile Acidithiobacillus thiooxidans reveals intraspecific divergence and niche adaptation.</title>
        <authorList>
            <person name="Zhang X."/>
            <person name="Feng X."/>
            <person name="Tao J."/>
            <person name="Ma L."/>
            <person name="Xiao Y."/>
            <person name="Liang Y."/>
            <person name="Liu X."/>
            <person name="Yin H."/>
        </authorList>
    </citation>
    <scope>NUCLEOTIDE SEQUENCE [LARGE SCALE GENOMIC DNA]</scope>
    <source>
        <strain evidence="3 4">A02</strain>
    </source>
</reference>
<accession>A0A1C2J1L9</accession>
<feature type="compositionally biased region" description="Basic and acidic residues" evidence="1">
    <location>
        <begin position="781"/>
        <end position="796"/>
    </location>
</feature>
<dbReference type="AlphaFoldDB" id="A0A1C2J1L9"/>
<dbReference type="SMART" id="SM00382">
    <property type="entry name" value="AAA"/>
    <property type="match status" value="1"/>
</dbReference>
<dbReference type="CDD" id="cd17933">
    <property type="entry name" value="DEXSc_RecD-like"/>
    <property type="match status" value="1"/>
</dbReference>
<name>A0A1C2J1L9_ACITH</name>
<sequence length="808" mass="87457">MREQSEERQETNKEQPKLTGEDAVKSAIHHLSERDTTFTKTALIDEALKAGLGDVSHADIEAAIESRAGGLLSAGELDRGEGKKEPQFTTKSAVYREAEILQRARDGQGNAEAIISTRHSAQGQENQDVVPDVSFTKEELKDGKRDSNARSEISGIEEVEPLTGQRVRGLSERGLDADEIGQNSGVLSGDARSGGPRDQHLRRPDDDERVSKVISDFEAKKGFSMSDGQKAAVALTLTSEDNHMGIVGAAGAGKTTAMEAIVEQYKAAGYEVIGVAPSAAAAKELQSAGCDDTRTLASSLLKKEETKEGENPKRLYILDEAGMVSAKDMDAFIRKADAEGARTILVGDPLQLAAVEAGSPYAQMLKTGAIAHADIDEIQRQKDPQLREIAQAFARGDAAKGVELARPYMLQVELDKNDLEPDADAASIKKAKIFAMADAAAREYLSLSPEERQKTLLLAGTNASRQAINDKIRIGLREEGTLGKSIRKITALDKLDLTREAATRAEHYVAKDGAQVVVQFNSDLKDKDANTNKDKDAENQFLAKKDSQWDVVATDGGKLHLRSRDDPEKTIEMLPTDARISAYSAREMELRAGDRVVFRQNDKERGVTNGMQGTVGIDEKGRLGIKTDAGKFVPISEKRGQTLDYSYARTVHSSQGATVERAIVVGEASRVATAESAYVACSREKTGLTIITDDAEKLSKAWGKFADRQAALDASKIQPPETLEEIQKARAMAGHELGRVGDLAQARAMGNTPLEEEQEQQQAEEQSKQDHEAATGGSSHESGDSDEKEDNDHETAQAEPELELEIGD</sequence>
<dbReference type="Pfam" id="PF13604">
    <property type="entry name" value="AAA_30"/>
    <property type="match status" value="1"/>
</dbReference>
<dbReference type="Gene3D" id="2.30.30.940">
    <property type="match status" value="1"/>
</dbReference>